<keyword evidence="3" id="KW-1185">Reference proteome</keyword>
<organism evidence="2 3">
    <name type="scientific">Nyssa sinensis</name>
    <dbReference type="NCBI Taxonomy" id="561372"/>
    <lineage>
        <taxon>Eukaryota</taxon>
        <taxon>Viridiplantae</taxon>
        <taxon>Streptophyta</taxon>
        <taxon>Embryophyta</taxon>
        <taxon>Tracheophyta</taxon>
        <taxon>Spermatophyta</taxon>
        <taxon>Magnoliopsida</taxon>
        <taxon>eudicotyledons</taxon>
        <taxon>Gunneridae</taxon>
        <taxon>Pentapetalae</taxon>
        <taxon>asterids</taxon>
        <taxon>Cornales</taxon>
        <taxon>Nyssaceae</taxon>
        <taxon>Nyssa</taxon>
    </lineage>
</organism>
<evidence type="ECO:0000256" key="1">
    <source>
        <dbReference type="SAM" id="MobiDB-lite"/>
    </source>
</evidence>
<reference evidence="2 3" key="1">
    <citation type="submission" date="2019-09" db="EMBL/GenBank/DDBJ databases">
        <title>A chromosome-level genome assembly of the Chinese tupelo Nyssa sinensis.</title>
        <authorList>
            <person name="Yang X."/>
            <person name="Kang M."/>
            <person name="Yang Y."/>
            <person name="Xiong H."/>
            <person name="Wang M."/>
            <person name="Zhang Z."/>
            <person name="Wang Z."/>
            <person name="Wu H."/>
            <person name="Ma T."/>
            <person name="Liu J."/>
            <person name="Xi Z."/>
        </authorList>
    </citation>
    <scope>NUCLEOTIDE SEQUENCE [LARGE SCALE GENOMIC DNA]</scope>
    <source>
        <strain evidence="2">J267</strain>
        <tissue evidence="2">Leaf</tissue>
    </source>
</reference>
<feature type="compositionally biased region" description="Low complexity" evidence="1">
    <location>
        <begin position="32"/>
        <end position="44"/>
    </location>
</feature>
<accession>A0A5J4ZB87</accession>
<evidence type="ECO:0000313" key="3">
    <source>
        <dbReference type="Proteomes" id="UP000325577"/>
    </source>
</evidence>
<proteinExistence type="predicted"/>
<dbReference type="AlphaFoldDB" id="A0A5J4ZB87"/>
<dbReference type="EMBL" id="CM018052">
    <property type="protein sequence ID" value="KAA8515680.1"/>
    <property type="molecule type" value="Genomic_DNA"/>
</dbReference>
<dbReference type="PANTHER" id="PTHR34190:SF4">
    <property type="entry name" value="EXPRESSED PROTEIN"/>
    <property type="match status" value="1"/>
</dbReference>
<gene>
    <name evidence="2" type="ORF">F0562_018709</name>
</gene>
<dbReference type="Proteomes" id="UP000325577">
    <property type="component" value="Linkage Group LG9"/>
</dbReference>
<evidence type="ECO:0000313" key="2">
    <source>
        <dbReference type="EMBL" id="KAA8515680.1"/>
    </source>
</evidence>
<name>A0A5J4ZB87_9ASTE</name>
<protein>
    <submittedName>
        <fullName evidence="2">Uncharacterized protein</fullName>
    </submittedName>
</protein>
<dbReference type="OrthoDB" id="783251at2759"/>
<sequence>MSTTEEPILSRFDRIDKILRQLEEIRGRSRSPKSSYASTPSSGTLTIDDPASSMDFSSKSLEKHCRPIDEVIVETEHKGTLIERLVQVENRVLKV</sequence>
<dbReference type="PANTHER" id="PTHR34190">
    <property type="entry name" value="EXPRESSED PROTEIN"/>
    <property type="match status" value="1"/>
</dbReference>
<feature type="region of interest" description="Disordered" evidence="1">
    <location>
        <begin position="23"/>
        <end position="58"/>
    </location>
</feature>